<gene>
    <name evidence="3" type="ORF">BF93_11305</name>
</gene>
<evidence type="ECO:0000256" key="1">
    <source>
        <dbReference type="SAM" id="MobiDB-lite"/>
    </source>
</evidence>
<dbReference type="Proteomes" id="UP000023067">
    <property type="component" value="Unassembled WGS sequence"/>
</dbReference>
<evidence type="ECO:0000313" key="3">
    <source>
        <dbReference type="EMBL" id="EWS82209.1"/>
    </source>
</evidence>
<evidence type="ECO:0000313" key="4">
    <source>
        <dbReference type="Proteomes" id="UP000023067"/>
    </source>
</evidence>
<dbReference type="Pfam" id="PF01872">
    <property type="entry name" value="RibD_C"/>
    <property type="match status" value="1"/>
</dbReference>
<evidence type="ECO:0000259" key="2">
    <source>
        <dbReference type="Pfam" id="PF01872"/>
    </source>
</evidence>
<feature type="region of interest" description="Disordered" evidence="1">
    <location>
        <begin position="1"/>
        <end position="29"/>
    </location>
</feature>
<dbReference type="OrthoDB" id="4376317at2"/>
<organism evidence="3 4">
    <name type="scientific">Brachybacterium phenoliresistens</name>
    <dbReference type="NCBI Taxonomy" id="396014"/>
    <lineage>
        <taxon>Bacteria</taxon>
        <taxon>Bacillati</taxon>
        <taxon>Actinomycetota</taxon>
        <taxon>Actinomycetes</taxon>
        <taxon>Micrococcales</taxon>
        <taxon>Dermabacteraceae</taxon>
        <taxon>Brachybacterium</taxon>
    </lineage>
</organism>
<dbReference type="InterPro" id="IPR024072">
    <property type="entry name" value="DHFR-like_dom_sf"/>
</dbReference>
<dbReference type="HOGENOM" id="CLU_043966_1_1_11"/>
<accession>Z9JVJ0</accession>
<dbReference type="RefSeq" id="WP_084148233.1">
    <property type="nucleotide sequence ID" value="NZ_KK069989.1"/>
</dbReference>
<comment type="caution">
    <text evidence="3">The sequence shown here is derived from an EMBL/GenBank/DDBJ whole genome shotgun (WGS) entry which is preliminary data.</text>
</comment>
<dbReference type="SUPFAM" id="SSF53597">
    <property type="entry name" value="Dihydrofolate reductase-like"/>
    <property type="match status" value="1"/>
</dbReference>
<feature type="compositionally biased region" description="Polar residues" evidence="1">
    <location>
        <begin position="1"/>
        <end position="10"/>
    </location>
</feature>
<keyword evidence="4" id="KW-1185">Reference proteome</keyword>
<dbReference type="STRING" id="396014.BF93_11305"/>
<dbReference type="GO" id="GO:0009231">
    <property type="term" value="P:riboflavin biosynthetic process"/>
    <property type="evidence" value="ECO:0007669"/>
    <property type="project" value="InterPro"/>
</dbReference>
<sequence>MSETGASAATTPDPSPSIPGQGPPPGPGGQELLVDFILSLDGCAAAEGWPGWWGLQSPEYLDWLGREPERIQLMGATTYRMMSEMAQQAESLDVSAEEKASFAHMAEVEKIVFSSTITPPLTWPNSRLISTDAAEAVRELKRTASRPLTTVGSIRLSHSLLRAGLVDRFRIILFPVITGRTGLERIWERFEDFTLELIGTRTFEGGLQLLEYAPTPLDAPPGTAWQRP</sequence>
<proteinExistence type="predicted"/>
<reference evidence="3 4" key="1">
    <citation type="submission" date="2014-02" db="EMBL/GenBank/DDBJ databases">
        <title>Genome sequence of Brachybacterium phenoliresistens strain W13A50.</title>
        <authorList>
            <person name="Wang X."/>
        </authorList>
    </citation>
    <scope>NUCLEOTIDE SEQUENCE [LARGE SCALE GENOMIC DNA]</scope>
    <source>
        <strain evidence="3 4">W13A50</strain>
    </source>
</reference>
<dbReference type="InterPro" id="IPR002734">
    <property type="entry name" value="RibDG_C"/>
</dbReference>
<dbReference type="PATRIC" id="fig|396014.3.peg.769"/>
<dbReference type="AlphaFoldDB" id="Z9JVJ0"/>
<protein>
    <submittedName>
        <fullName evidence="3">Deaminase/reductase</fullName>
    </submittedName>
</protein>
<dbReference type="GO" id="GO:0008703">
    <property type="term" value="F:5-amino-6-(5-phosphoribosylamino)uracil reductase activity"/>
    <property type="evidence" value="ECO:0007669"/>
    <property type="project" value="InterPro"/>
</dbReference>
<dbReference type="EMBL" id="JDYK01000003">
    <property type="protein sequence ID" value="EWS82209.1"/>
    <property type="molecule type" value="Genomic_DNA"/>
</dbReference>
<dbReference type="eggNOG" id="COG0262">
    <property type="taxonomic scope" value="Bacteria"/>
</dbReference>
<feature type="compositionally biased region" description="Pro residues" evidence="1">
    <location>
        <begin position="13"/>
        <end position="27"/>
    </location>
</feature>
<dbReference type="Gene3D" id="3.40.430.10">
    <property type="entry name" value="Dihydrofolate Reductase, subunit A"/>
    <property type="match status" value="1"/>
</dbReference>
<name>Z9JVJ0_9MICO</name>
<feature type="domain" description="Bacterial bifunctional deaminase-reductase C-terminal" evidence="2">
    <location>
        <begin position="32"/>
        <end position="208"/>
    </location>
</feature>